<name>A0A9J7ARU7_9PROT</name>
<dbReference type="KEGG" id="naci:NUH88_16805"/>
<keyword evidence="6" id="KW-0067">ATP-binding</keyword>
<evidence type="ECO:0000256" key="4">
    <source>
        <dbReference type="ARBA" id="ARBA00022741"/>
    </source>
</evidence>
<organism evidence="11 12">
    <name type="scientific">Nisaea acidiphila</name>
    <dbReference type="NCBI Taxonomy" id="1862145"/>
    <lineage>
        <taxon>Bacteria</taxon>
        <taxon>Pseudomonadati</taxon>
        <taxon>Pseudomonadota</taxon>
        <taxon>Alphaproteobacteria</taxon>
        <taxon>Rhodospirillales</taxon>
        <taxon>Thalassobaculaceae</taxon>
        <taxon>Nisaea</taxon>
    </lineage>
</organism>
<keyword evidence="9" id="KW-1133">Transmembrane helix</keyword>
<dbReference type="SMART" id="SM00220">
    <property type="entry name" value="S_TKc"/>
    <property type="match status" value="1"/>
</dbReference>
<comment type="catalytic activity">
    <reaction evidence="8">
        <text>L-seryl-[protein] + ATP = O-phospho-L-seryl-[protein] + ADP + H(+)</text>
        <dbReference type="Rhea" id="RHEA:17989"/>
        <dbReference type="Rhea" id="RHEA-COMP:9863"/>
        <dbReference type="Rhea" id="RHEA-COMP:11604"/>
        <dbReference type="ChEBI" id="CHEBI:15378"/>
        <dbReference type="ChEBI" id="CHEBI:29999"/>
        <dbReference type="ChEBI" id="CHEBI:30616"/>
        <dbReference type="ChEBI" id="CHEBI:83421"/>
        <dbReference type="ChEBI" id="CHEBI:456216"/>
        <dbReference type="EC" id="2.7.11.1"/>
    </reaction>
</comment>
<comment type="catalytic activity">
    <reaction evidence="7">
        <text>L-threonyl-[protein] + ATP = O-phospho-L-threonyl-[protein] + ADP + H(+)</text>
        <dbReference type="Rhea" id="RHEA:46608"/>
        <dbReference type="Rhea" id="RHEA-COMP:11060"/>
        <dbReference type="Rhea" id="RHEA-COMP:11605"/>
        <dbReference type="ChEBI" id="CHEBI:15378"/>
        <dbReference type="ChEBI" id="CHEBI:30013"/>
        <dbReference type="ChEBI" id="CHEBI:30616"/>
        <dbReference type="ChEBI" id="CHEBI:61977"/>
        <dbReference type="ChEBI" id="CHEBI:456216"/>
        <dbReference type="EC" id="2.7.11.1"/>
    </reaction>
</comment>
<evidence type="ECO:0000256" key="9">
    <source>
        <dbReference type="SAM" id="Phobius"/>
    </source>
</evidence>
<dbReference type="EMBL" id="CP102480">
    <property type="protein sequence ID" value="UUX49052.1"/>
    <property type="molecule type" value="Genomic_DNA"/>
</dbReference>
<dbReference type="Gene3D" id="1.10.510.10">
    <property type="entry name" value="Transferase(Phosphotransferase) domain 1"/>
    <property type="match status" value="1"/>
</dbReference>
<gene>
    <name evidence="11" type="ORF">NUH88_16805</name>
</gene>
<evidence type="ECO:0000256" key="2">
    <source>
        <dbReference type="ARBA" id="ARBA00022527"/>
    </source>
</evidence>
<evidence type="ECO:0000313" key="12">
    <source>
        <dbReference type="Proteomes" id="UP001060336"/>
    </source>
</evidence>
<dbReference type="PROSITE" id="PS50011">
    <property type="entry name" value="PROTEIN_KINASE_DOM"/>
    <property type="match status" value="1"/>
</dbReference>
<evidence type="ECO:0000256" key="6">
    <source>
        <dbReference type="ARBA" id="ARBA00022840"/>
    </source>
</evidence>
<keyword evidence="9" id="KW-0472">Membrane</keyword>
<dbReference type="SUPFAM" id="SSF56112">
    <property type="entry name" value="Protein kinase-like (PK-like)"/>
    <property type="match status" value="1"/>
</dbReference>
<evidence type="ECO:0000256" key="1">
    <source>
        <dbReference type="ARBA" id="ARBA00012513"/>
    </source>
</evidence>
<keyword evidence="5" id="KW-0418">Kinase</keyword>
<evidence type="ECO:0000256" key="3">
    <source>
        <dbReference type="ARBA" id="ARBA00022679"/>
    </source>
</evidence>
<dbReference type="EC" id="2.7.11.1" evidence="1"/>
<dbReference type="RefSeq" id="WP_257767553.1">
    <property type="nucleotide sequence ID" value="NZ_CP102480.1"/>
</dbReference>
<evidence type="ECO:0000313" key="11">
    <source>
        <dbReference type="EMBL" id="UUX49052.1"/>
    </source>
</evidence>
<evidence type="ECO:0000256" key="7">
    <source>
        <dbReference type="ARBA" id="ARBA00047899"/>
    </source>
</evidence>
<keyword evidence="2" id="KW-0723">Serine/threonine-protein kinase</keyword>
<dbReference type="GO" id="GO:0007165">
    <property type="term" value="P:signal transduction"/>
    <property type="evidence" value="ECO:0007669"/>
    <property type="project" value="TreeGrafter"/>
</dbReference>
<dbReference type="InterPro" id="IPR000719">
    <property type="entry name" value="Prot_kinase_dom"/>
</dbReference>
<keyword evidence="4" id="KW-0547">Nucleotide-binding</keyword>
<accession>A0A9J7ARU7</accession>
<evidence type="ECO:0000256" key="5">
    <source>
        <dbReference type="ARBA" id="ARBA00022777"/>
    </source>
</evidence>
<keyword evidence="9" id="KW-0812">Transmembrane</keyword>
<feature type="domain" description="Protein kinase" evidence="10">
    <location>
        <begin position="1"/>
        <end position="268"/>
    </location>
</feature>
<dbReference type="GO" id="GO:0005524">
    <property type="term" value="F:ATP binding"/>
    <property type="evidence" value="ECO:0007669"/>
    <property type="project" value="UniProtKB-KW"/>
</dbReference>
<dbReference type="PANTHER" id="PTHR43895:SF32">
    <property type="entry name" value="SERINE_THREONINE-PROTEIN KINASE CHK1"/>
    <property type="match status" value="1"/>
</dbReference>
<dbReference type="GO" id="GO:0004674">
    <property type="term" value="F:protein serine/threonine kinase activity"/>
    <property type="evidence" value="ECO:0007669"/>
    <property type="project" value="UniProtKB-KW"/>
</dbReference>
<dbReference type="PANTHER" id="PTHR43895">
    <property type="entry name" value="CALCIUM/CALMODULIN-DEPENDENT PROTEIN KINASE KINASE-RELATED"/>
    <property type="match status" value="1"/>
</dbReference>
<dbReference type="Proteomes" id="UP001060336">
    <property type="component" value="Chromosome"/>
</dbReference>
<evidence type="ECO:0000259" key="10">
    <source>
        <dbReference type="PROSITE" id="PS50011"/>
    </source>
</evidence>
<protein>
    <recommendedName>
        <fullName evidence="1">non-specific serine/threonine protein kinase</fullName>
        <ecNumber evidence="1">2.7.11.1</ecNumber>
    </recommendedName>
</protein>
<sequence length="666" mass="73368">MADLVTLNDRYDIDPGQPLPDYDSPSAKAYACRDTSNNSEMLALVCDPKIPIRVEAINALRGFPNHNLMRVHEHGVVNWAMTGRRMPVLVMDRPRGGRVFAGDSQSIEAFADEELSRGFLTPLVSTMREMSQRGITHRNIRPDNLFYSDTNRRSVMLGECVTCPPGLNQPNSFESLECAMADRTARGDGSVLDDLFSVGATLLCLLTGRLPAEEADPQRMIFDRINFGSYACLVGGTRLQMNMVEVLRGLLTDDPRERWTIRDVELWLGGRRLTPKQVKLPQKAARPLMVGGGTYENVRSVAHAIGRNWSTAGELVRGQDFDNWLRRSLGNENVVEAVNKVTGGPNGIQSAPAEEDARLVTRVAIGLDPAAPIRHKGFSAHISGVGPTLALDFNNDATRQKVAAFIGSRSVGPWMSVQTRSKQDLLELFSKFDKLPTLLNSSGPGYGLERVLYELNEDIHCMSSMIEHLYVTEPAEVIPALEAVAQQDRRPPIPMDRHLAAFLGARSTDIDDRLLRPLGNSSDTRPAIDALNVLRLLARIQTLSRNGPMPGLSHWFVELMKPAVNAFHNLKARAVVENSVMKASESGQLGEILKIFDDQRSQQRDQQGYQRAQQEFTQCAIQIAQMNLDLQNKDSLAAEVGEQAAAVVSGVLGSVGTTAIVILYLV</sequence>
<feature type="transmembrane region" description="Helical" evidence="9">
    <location>
        <begin position="644"/>
        <end position="665"/>
    </location>
</feature>
<dbReference type="AlphaFoldDB" id="A0A9J7ARU7"/>
<evidence type="ECO:0000256" key="8">
    <source>
        <dbReference type="ARBA" id="ARBA00048679"/>
    </source>
</evidence>
<proteinExistence type="predicted"/>
<reference evidence="11" key="1">
    <citation type="submission" date="2022-08" db="EMBL/GenBank/DDBJ databases">
        <title>Nisaea acidiphila sp. nov., isolated from a marine algal debris and emended description of the genus Nisaea Urios et al. 2008.</title>
        <authorList>
            <person name="Kwon K."/>
        </authorList>
    </citation>
    <scope>NUCLEOTIDE SEQUENCE</scope>
    <source>
        <strain evidence="11">MEBiC11861</strain>
    </source>
</reference>
<keyword evidence="3" id="KW-0808">Transferase</keyword>
<keyword evidence="12" id="KW-1185">Reference proteome</keyword>
<dbReference type="InterPro" id="IPR011009">
    <property type="entry name" value="Kinase-like_dom_sf"/>
</dbReference>